<reference evidence="1 2" key="1">
    <citation type="submission" date="2020-08" db="EMBL/GenBank/DDBJ databases">
        <title>Genomic Encyclopedia of Type Strains, Phase IV (KMG-IV): sequencing the most valuable type-strain genomes for metagenomic binning, comparative biology and taxonomic classification.</title>
        <authorList>
            <person name="Goeker M."/>
        </authorList>
    </citation>
    <scope>NUCLEOTIDE SEQUENCE [LARGE SCALE GENOMIC DNA]</scope>
    <source>
        <strain evidence="1 2">DSM 25897</strain>
    </source>
</reference>
<keyword evidence="2" id="KW-1185">Reference proteome</keyword>
<comment type="caution">
    <text evidence="1">The sequence shown here is derived from an EMBL/GenBank/DDBJ whole genome shotgun (WGS) entry which is preliminary data.</text>
</comment>
<dbReference type="InterPro" id="IPR009874">
    <property type="entry name" value="DUF1428"/>
</dbReference>
<dbReference type="PIRSF" id="PIRSF007028">
    <property type="entry name" value="UCP007028"/>
    <property type="match status" value="1"/>
</dbReference>
<dbReference type="EMBL" id="JACHHX010000007">
    <property type="protein sequence ID" value="MBB5015389.1"/>
    <property type="molecule type" value="Genomic_DNA"/>
</dbReference>
<dbReference type="Gene3D" id="3.30.70.100">
    <property type="match status" value="1"/>
</dbReference>
<dbReference type="SUPFAM" id="SSF54909">
    <property type="entry name" value="Dimeric alpha+beta barrel"/>
    <property type="match status" value="1"/>
</dbReference>
<dbReference type="InterPro" id="IPR011008">
    <property type="entry name" value="Dimeric_a/b-barrel"/>
</dbReference>
<organism evidence="1 2">
    <name type="scientific">Rehaibacterium terrae</name>
    <dbReference type="NCBI Taxonomy" id="1341696"/>
    <lineage>
        <taxon>Bacteria</taxon>
        <taxon>Pseudomonadati</taxon>
        <taxon>Pseudomonadota</taxon>
        <taxon>Gammaproteobacteria</taxon>
        <taxon>Lysobacterales</taxon>
        <taxon>Lysobacteraceae</taxon>
        <taxon>Rehaibacterium</taxon>
    </lineage>
</organism>
<dbReference type="RefSeq" id="WP_183948082.1">
    <property type="nucleotide sequence ID" value="NZ_JACHHX010000007.1"/>
</dbReference>
<dbReference type="AlphaFoldDB" id="A0A7W7XZM6"/>
<dbReference type="Pfam" id="PF07237">
    <property type="entry name" value="DUF1428"/>
    <property type="match status" value="1"/>
</dbReference>
<evidence type="ECO:0000313" key="1">
    <source>
        <dbReference type="EMBL" id="MBB5015389.1"/>
    </source>
</evidence>
<accession>A0A7W7XZM6</accession>
<gene>
    <name evidence="1" type="ORF">HNQ58_001287</name>
</gene>
<protein>
    <submittedName>
        <fullName evidence="1">Uncharacterized protein YbaA (DUF1428 family)</fullName>
    </submittedName>
</protein>
<proteinExistence type="predicted"/>
<sequence>MPYVDGFVLAVPTANRQKFIEHARACDAVFLEYGATRVMECWGDDVPTGKVTDFFRAVQAKDDETVVFSWIEWPDKATRDAGMAKVMEDPRLSPEANPMPFDGKRLIYGGFMPVVEIAGRD</sequence>
<dbReference type="Proteomes" id="UP000519004">
    <property type="component" value="Unassembled WGS sequence"/>
</dbReference>
<evidence type="ECO:0000313" key="2">
    <source>
        <dbReference type="Proteomes" id="UP000519004"/>
    </source>
</evidence>
<name>A0A7W7XZM6_9GAMM</name>